<comment type="cofactor">
    <cofactor evidence="7">
        <name>Zn(2+)</name>
        <dbReference type="ChEBI" id="CHEBI:29105"/>
    </cofactor>
    <text evidence="7">Binds 1 zinc ion.</text>
</comment>
<reference evidence="9" key="1">
    <citation type="journal article" date="2006" name="PLoS Pathog.">
        <title>New perspectives on host-parasite interplay by comparative transcriptomic and proteomic analyses of Schistosoma japonicum.</title>
        <authorList>
            <person name="Liu F."/>
            <person name="Lu J."/>
            <person name="Hu W."/>
            <person name="Wang S.Y."/>
            <person name="Cui S.J."/>
            <person name="Chi M."/>
            <person name="Yan Q."/>
            <person name="Wang X.R."/>
            <person name="Song H.D."/>
            <person name="Xu X.N."/>
            <person name="Wang J.J."/>
            <person name="Zhang X.L."/>
            <person name="Zhang X."/>
            <person name="Wang Z.Q."/>
            <person name="Xue C.L."/>
            <person name="Brindley P.J."/>
            <person name="McManus D.P."/>
            <person name="Yang P.Y."/>
            <person name="Feng Z."/>
            <person name="Chen Z."/>
            <person name="Han Z.G."/>
        </authorList>
    </citation>
    <scope>NUCLEOTIDE SEQUENCE</scope>
</reference>
<dbReference type="GO" id="GO:0005758">
    <property type="term" value="C:mitochondrial intermembrane space"/>
    <property type="evidence" value="ECO:0007669"/>
    <property type="project" value="TreeGrafter"/>
</dbReference>
<dbReference type="Gene3D" id="1.10.1370.10">
    <property type="entry name" value="Neurolysin, domain 3"/>
    <property type="match status" value="1"/>
</dbReference>
<proteinExistence type="evidence at transcript level"/>
<dbReference type="PANTHER" id="PTHR11804">
    <property type="entry name" value="PROTEASE M3 THIMET OLIGOPEPTIDASE-RELATED"/>
    <property type="match status" value="1"/>
</dbReference>
<evidence type="ECO:0000256" key="3">
    <source>
        <dbReference type="ARBA" id="ARBA00022723"/>
    </source>
</evidence>
<dbReference type="GO" id="GO:0046872">
    <property type="term" value="F:metal ion binding"/>
    <property type="evidence" value="ECO:0007669"/>
    <property type="project" value="UniProtKB-UniRule"/>
</dbReference>
<dbReference type="Pfam" id="PF01432">
    <property type="entry name" value="Peptidase_M3"/>
    <property type="match status" value="1"/>
</dbReference>
<evidence type="ECO:0000256" key="1">
    <source>
        <dbReference type="ARBA" id="ARBA00006040"/>
    </source>
</evidence>
<evidence type="ECO:0000256" key="4">
    <source>
        <dbReference type="ARBA" id="ARBA00022801"/>
    </source>
</evidence>
<dbReference type="EMBL" id="AY811541">
    <property type="protein sequence ID" value="AAX27430.2"/>
    <property type="molecule type" value="mRNA"/>
</dbReference>
<evidence type="ECO:0000256" key="7">
    <source>
        <dbReference type="RuleBase" id="RU003435"/>
    </source>
</evidence>
<dbReference type="GO" id="GO:0006508">
    <property type="term" value="P:proteolysis"/>
    <property type="evidence" value="ECO:0007669"/>
    <property type="project" value="UniProtKB-KW"/>
</dbReference>
<dbReference type="InterPro" id="IPR001567">
    <property type="entry name" value="Pept_M3A_M3B_dom"/>
</dbReference>
<dbReference type="InterPro" id="IPR045090">
    <property type="entry name" value="Pept_M3A_M3B"/>
</dbReference>
<dbReference type="SUPFAM" id="SSF55486">
    <property type="entry name" value="Metalloproteases ('zincins'), catalytic domain"/>
    <property type="match status" value="1"/>
</dbReference>
<dbReference type="GO" id="GO:0004222">
    <property type="term" value="F:metalloendopeptidase activity"/>
    <property type="evidence" value="ECO:0007669"/>
    <property type="project" value="InterPro"/>
</dbReference>
<dbReference type="GO" id="GO:0006518">
    <property type="term" value="P:peptide metabolic process"/>
    <property type="evidence" value="ECO:0007669"/>
    <property type="project" value="TreeGrafter"/>
</dbReference>
<keyword evidence="5 7" id="KW-0862">Zinc</keyword>
<sequence length="193" mass="21150">NWVWNADGLKPLLGTEDDPIPKDLLTSLINSRGANAGLFFFRQLLLASFGQALHPNKGRGDFLIPFPNLSKKGIGFDPPPGPFMPASFGHLAGGYDARYYSYLGGEVFRADMFESGFQSAKEGGCLSKSVGKDFRGKIFQPGGFKDAGDMLKDFFGREPKDRAFFKLLNIPPGTVCLSFGIFFLSKNARGVFF</sequence>
<organism evidence="9">
    <name type="scientific">Schistosoma japonicum</name>
    <name type="common">Blood fluke</name>
    <dbReference type="NCBI Taxonomy" id="6182"/>
    <lineage>
        <taxon>Eukaryota</taxon>
        <taxon>Metazoa</taxon>
        <taxon>Spiralia</taxon>
        <taxon>Lophotrochozoa</taxon>
        <taxon>Platyhelminthes</taxon>
        <taxon>Trematoda</taxon>
        <taxon>Digenea</taxon>
        <taxon>Strigeidida</taxon>
        <taxon>Schistosomatoidea</taxon>
        <taxon>Schistosomatidae</taxon>
        <taxon>Schistosoma</taxon>
    </lineage>
</organism>
<dbReference type="InterPro" id="IPR024077">
    <property type="entry name" value="Neurolysin/TOP_dom2"/>
</dbReference>
<dbReference type="PANTHER" id="PTHR11804:SF84">
    <property type="entry name" value="SACCHAROLYSIN"/>
    <property type="match status" value="1"/>
</dbReference>
<evidence type="ECO:0000256" key="6">
    <source>
        <dbReference type="ARBA" id="ARBA00023049"/>
    </source>
</evidence>
<protein>
    <submittedName>
        <fullName evidence="9">SJCHGC04502 protein</fullName>
    </submittedName>
</protein>
<feature type="non-terminal residue" evidence="9">
    <location>
        <position position="1"/>
    </location>
</feature>
<accession>Q5BYU5</accession>
<name>Q5BYU5_SCHJA</name>
<comment type="similarity">
    <text evidence="1 7">Belongs to the peptidase M3 family.</text>
</comment>
<evidence type="ECO:0000256" key="2">
    <source>
        <dbReference type="ARBA" id="ARBA00022670"/>
    </source>
</evidence>
<keyword evidence="6 7" id="KW-0482">Metalloprotease</keyword>
<evidence type="ECO:0000256" key="5">
    <source>
        <dbReference type="ARBA" id="ARBA00022833"/>
    </source>
</evidence>
<keyword evidence="3 7" id="KW-0479">Metal-binding</keyword>
<evidence type="ECO:0000313" key="9">
    <source>
        <dbReference type="EMBL" id="AAX27430.2"/>
    </source>
</evidence>
<keyword evidence="2 7" id="KW-0645">Protease</keyword>
<keyword evidence="4 7" id="KW-0378">Hydrolase</keyword>
<feature type="domain" description="Peptidase M3A/M3B catalytic" evidence="8">
    <location>
        <begin position="1"/>
        <end position="166"/>
    </location>
</feature>
<evidence type="ECO:0000259" key="8">
    <source>
        <dbReference type="Pfam" id="PF01432"/>
    </source>
</evidence>
<dbReference type="AlphaFoldDB" id="Q5BYU5"/>